<evidence type="ECO:0000313" key="2">
    <source>
        <dbReference type="EMBL" id="HGZ41956.1"/>
    </source>
</evidence>
<keyword evidence="1" id="KW-0732">Signal</keyword>
<feature type="signal peptide" evidence="1">
    <location>
        <begin position="1"/>
        <end position="27"/>
    </location>
</feature>
<dbReference type="EMBL" id="DSQF01000002">
    <property type="protein sequence ID" value="HGZ41956.1"/>
    <property type="molecule type" value="Genomic_DNA"/>
</dbReference>
<name>A0A832HZP8_UNCEI</name>
<accession>A0A832HZP8</accession>
<gene>
    <name evidence="2" type="ORF">ENR23_00775</name>
</gene>
<comment type="caution">
    <text evidence="2">The sequence shown here is derived from an EMBL/GenBank/DDBJ whole genome shotgun (WGS) entry which is preliminary data.</text>
</comment>
<evidence type="ECO:0000256" key="1">
    <source>
        <dbReference type="SAM" id="SignalP"/>
    </source>
</evidence>
<feature type="chain" id="PRO_5032879000" evidence="1">
    <location>
        <begin position="28"/>
        <end position="158"/>
    </location>
</feature>
<reference evidence="2" key="1">
    <citation type="journal article" date="2020" name="mSystems">
        <title>Genome- and Community-Level Interaction Insights into Carbon Utilization and Element Cycling Functions of Hydrothermarchaeota in Hydrothermal Sediment.</title>
        <authorList>
            <person name="Zhou Z."/>
            <person name="Liu Y."/>
            <person name="Xu W."/>
            <person name="Pan J."/>
            <person name="Luo Z.H."/>
            <person name="Li M."/>
        </authorList>
    </citation>
    <scope>NUCLEOTIDE SEQUENCE [LARGE SCALE GENOMIC DNA]</scope>
    <source>
        <strain evidence="2">SpSt-381</strain>
    </source>
</reference>
<proteinExistence type="predicted"/>
<sequence>MTMRWIASLLTAVALLATLVTAPPAGAALQGPFAAPRAAGASLRVVVPLARFALMPFRAAQEPATPALVREHGWTRLGFEVRDHGLGVYLDVRGRAEFDRAEVVFADGALEALDLGRAVRGAGVYRLVEFEGEREVLCVRLLARARSPQAHVDVRLGR</sequence>
<organism evidence="2">
    <name type="scientific">Eiseniibacteriota bacterium</name>
    <dbReference type="NCBI Taxonomy" id="2212470"/>
    <lineage>
        <taxon>Bacteria</taxon>
        <taxon>Candidatus Eiseniibacteriota</taxon>
    </lineage>
</organism>
<dbReference type="AlphaFoldDB" id="A0A832HZP8"/>
<protein>
    <submittedName>
        <fullName evidence="2">Uncharacterized protein</fullName>
    </submittedName>
</protein>